<reference evidence="2" key="1">
    <citation type="journal article" date="2021" name="PeerJ">
        <title>Extensive microbial diversity within the chicken gut microbiome revealed by metagenomics and culture.</title>
        <authorList>
            <person name="Gilroy R."/>
            <person name="Ravi A."/>
            <person name="Getino M."/>
            <person name="Pursley I."/>
            <person name="Horton D.L."/>
            <person name="Alikhan N.F."/>
            <person name="Baker D."/>
            <person name="Gharbi K."/>
            <person name="Hall N."/>
            <person name="Watson M."/>
            <person name="Adriaenssens E.M."/>
            <person name="Foster-Nyarko E."/>
            <person name="Jarju S."/>
            <person name="Secka A."/>
            <person name="Antonio M."/>
            <person name="Oren A."/>
            <person name="Chaudhuri R.R."/>
            <person name="La Ragione R."/>
            <person name="Hildebrand F."/>
            <person name="Pallen M.J."/>
        </authorList>
    </citation>
    <scope>NUCLEOTIDE SEQUENCE</scope>
    <source>
        <strain evidence="2">378</strain>
    </source>
</reference>
<dbReference type="NCBIfam" id="TIGR00199">
    <property type="entry name" value="PncC_domain"/>
    <property type="match status" value="1"/>
</dbReference>
<dbReference type="Proteomes" id="UP000733611">
    <property type="component" value="Unassembled WGS sequence"/>
</dbReference>
<comment type="caution">
    <text evidence="2">The sequence shown here is derived from an EMBL/GenBank/DDBJ whole genome shotgun (WGS) entry which is preliminary data.</text>
</comment>
<dbReference type="EMBL" id="JAHLFE010000038">
    <property type="protein sequence ID" value="MBU3843648.1"/>
    <property type="molecule type" value="Genomic_DNA"/>
</dbReference>
<gene>
    <name evidence="2" type="ORF">H9847_02080</name>
</gene>
<name>A0A948TFF4_9GAMM</name>
<sequence length="185" mass="19650">MTHSIDWSVATPVSREQLTSLAARFADDFAQHHHVFATAESCTGGLISATITDISGSSQWFDRAFVTYTNEAKMQMLQVSPATLQSYGAVSIPTACEMVRGALNNSNATIAVAVTGIAGPTGGSAQKPVGTVCIAVQKRGEEHAYACCHHFSGNREQVRFATVYAALADLLTVSSGQEPHGYQRV</sequence>
<reference evidence="2" key="2">
    <citation type="submission" date="2021-04" db="EMBL/GenBank/DDBJ databases">
        <authorList>
            <person name="Gilroy R."/>
        </authorList>
    </citation>
    <scope>NUCLEOTIDE SEQUENCE</scope>
    <source>
        <strain evidence="2">378</strain>
    </source>
</reference>
<dbReference type="AlphaFoldDB" id="A0A948TFF4"/>
<proteinExistence type="predicted"/>
<feature type="domain" description="CinA C-terminal" evidence="1">
    <location>
        <begin position="19"/>
        <end position="171"/>
    </location>
</feature>
<dbReference type="Pfam" id="PF02464">
    <property type="entry name" value="CinA"/>
    <property type="match status" value="1"/>
</dbReference>
<accession>A0A948TFF4</accession>
<organism evidence="2 3">
    <name type="scientific">Candidatus Anaerobiospirillum pullicola</name>
    <dbReference type="NCBI Taxonomy" id="2838451"/>
    <lineage>
        <taxon>Bacteria</taxon>
        <taxon>Pseudomonadati</taxon>
        <taxon>Pseudomonadota</taxon>
        <taxon>Gammaproteobacteria</taxon>
        <taxon>Aeromonadales</taxon>
        <taxon>Succinivibrionaceae</taxon>
        <taxon>Anaerobiospirillum</taxon>
    </lineage>
</organism>
<evidence type="ECO:0000313" key="2">
    <source>
        <dbReference type="EMBL" id="MBU3843648.1"/>
    </source>
</evidence>
<dbReference type="InterPro" id="IPR008136">
    <property type="entry name" value="CinA_C"/>
</dbReference>
<dbReference type="InterPro" id="IPR036653">
    <property type="entry name" value="CinA-like_C"/>
</dbReference>
<evidence type="ECO:0000313" key="3">
    <source>
        <dbReference type="Proteomes" id="UP000733611"/>
    </source>
</evidence>
<protein>
    <submittedName>
        <fullName evidence="2">CinA family protein</fullName>
    </submittedName>
</protein>
<evidence type="ECO:0000259" key="1">
    <source>
        <dbReference type="Pfam" id="PF02464"/>
    </source>
</evidence>
<dbReference type="SUPFAM" id="SSF142433">
    <property type="entry name" value="CinA-like"/>
    <property type="match status" value="1"/>
</dbReference>
<dbReference type="Gene3D" id="3.90.950.20">
    <property type="entry name" value="CinA-like"/>
    <property type="match status" value="1"/>
</dbReference>